<evidence type="ECO:0000256" key="8">
    <source>
        <dbReference type="ARBA" id="ARBA00023136"/>
    </source>
</evidence>
<evidence type="ECO:0000256" key="6">
    <source>
        <dbReference type="ARBA" id="ARBA00022989"/>
    </source>
</evidence>
<evidence type="ECO:0000313" key="15">
    <source>
        <dbReference type="Proteomes" id="UP000607653"/>
    </source>
</evidence>
<proteinExistence type="inferred from homology"/>
<feature type="transmembrane region" description="Helical" evidence="10">
    <location>
        <begin position="173"/>
        <end position="194"/>
    </location>
</feature>
<organism evidence="14 15">
    <name type="scientific">Nelumbo nucifera</name>
    <name type="common">Sacred lotus</name>
    <dbReference type="NCBI Taxonomy" id="4432"/>
    <lineage>
        <taxon>Eukaryota</taxon>
        <taxon>Viridiplantae</taxon>
        <taxon>Streptophyta</taxon>
        <taxon>Embryophyta</taxon>
        <taxon>Tracheophyta</taxon>
        <taxon>Spermatophyta</taxon>
        <taxon>Magnoliopsida</taxon>
        <taxon>Proteales</taxon>
        <taxon>Nelumbonaceae</taxon>
        <taxon>Nelumbo</taxon>
    </lineage>
</organism>
<dbReference type="AlphaFoldDB" id="A0A822ZHZ0"/>
<keyword evidence="6 10" id="KW-1133">Transmembrane helix</keyword>
<keyword evidence="3" id="KW-0633">Potassium transport</keyword>
<keyword evidence="5" id="KW-0630">Potassium</keyword>
<dbReference type="GO" id="GO:0006813">
    <property type="term" value="P:potassium ion transport"/>
    <property type="evidence" value="ECO:0007669"/>
    <property type="project" value="UniProtKB-KW"/>
</dbReference>
<evidence type="ECO:0000256" key="9">
    <source>
        <dbReference type="ARBA" id="ARBA00038341"/>
    </source>
</evidence>
<evidence type="ECO:0000256" key="3">
    <source>
        <dbReference type="ARBA" id="ARBA00022538"/>
    </source>
</evidence>
<dbReference type="GO" id="GO:0016020">
    <property type="term" value="C:membrane"/>
    <property type="evidence" value="ECO:0007669"/>
    <property type="project" value="UniProtKB-SubCell"/>
</dbReference>
<dbReference type="Pfam" id="PF23259">
    <property type="entry name" value="CHX17_C"/>
    <property type="match status" value="1"/>
</dbReference>
<comment type="similarity">
    <text evidence="9">Belongs to the monovalent cation:proton antiporter 2 (CPA2) transporter (TC 2.A.37) family. CHX (TC 2.A.37.4) subfamily.</text>
</comment>
<dbReference type="Gene3D" id="1.20.1530.20">
    <property type="match status" value="1"/>
</dbReference>
<feature type="transmembrane region" description="Helical" evidence="10">
    <location>
        <begin position="74"/>
        <end position="91"/>
    </location>
</feature>
<dbReference type="Pfam" id="PF00999">
    <property type="entry name" value="Na_H_Exchanger"/>
    <property type="match status" value="1"/>
</dbReference>
<feature type="transmembrane region" description="Helical" evidence="10">
    <location>
        <begin position="106"/>
        <end position="127"/>
    </location>
</feature>
<feature type="transmembrane region" description="Helical" evidence="10">
    <location>
        <begin position="352"/>
        <end position="370"/>
    </location>
</feature>
<dbReference type="Pfam" id="PF23256">
    <property type="entry name" value="CHX17_2nd"/>
    <property type="match status" value="1"/>
</dbReference>
<evidence type="ECO:0008006" key="16">
    <source>
        <dbReference type="Google" id="ProtNLM"/>
    </source>
</evidence>
<evidence type="ECO:0000256" key="10">
    <source>
        <dbReference type="SAM" id="Phobius"/>
    </source>
</evidence>
<sequence length="771" mass="85245">MGSQNQTDHFKLDFTPLQGMVCEPGDPRIHSKGIWGGQNPLNYTLPTLIVQVFLLVVVSRVVHFLLSPLRQPKFIASMIGGIMLGPTFLGRNQRLRNVVFPEREGVVLNTISEVSMMYMFFLIGVKMDSNLILKPSRRALKIGLSCLLLPFMLVSTAAVFLEEFLPIPNDASFLVFFSLTLSISAFPATAHAMDELNLLTSELGKLAMSCAMVNDMIGWVFITIVTVIGQRNLTDSFGVILSLSAFIICATHVLRPCIMWIIKRIRIGGEVEQSYIVIILVGAVATGFVSDLIGLSPVTGALVLGIVIPEGSSLGITLVQKAETIITEILLPFFFLRCGLYTDLFKIRNHTTFACLQFIMLLAHVGKVVGTMISCKLNTQHSFSLALIMNIKGLINITVFIQWRTRKLIDDECLTILVLSSLLVTALIMPVLTTLYKPPRYFGIDTAGAIQTARTNHELRIVACITDEKSVNAIISVIEAFHPTQNSPIYAYVLHLVELVGRSLPVVADPSTIDNWDTCKPTTSDQIVRAFNKYSVCSNGTVNVQPLTVITPCKTVHEDICWLAHANRATLILLPFYKNDLRMSGAAISSLTHNVLAGAHCSVGLLVDHSSYRSYSRPAGRGHYSYNVLLIFLGGADDRETLALCSRMSTHPGLSVTILRFLLSNDKENERDRHLDDPLLYEFKLKNINNEVSQIREEVVDDMEQAFSLIRSLKSDYQLMMVGRRHGTCKAHNGAMADWTENTELGVLGDTLATTEFSDSEFSVLVVQAAL</sequence>
<dbReference type="InterPro" id="IPR006153">
    <property type="entry name" value="Cation/H_exchanger_TM"/>
</dbReference>
<keyword evidence="4 10" id="KW-0812">Transmembrane</keyword>
<feature type="transmembrane region" description="Helical" evidence="10">
    <location>
        <begin position="320"/>
        <end position="340"/>
    </location>
</feature>
<reference evidence="14 15" key="1">
    <citation type="journal article" date="2020" name="Mol. Biol. Evol.">
        <title>Distinct Expression and Methylation Patterns for Genes with Different Fates following a Single Whole-Genome Duplication in Flowering Plants.</title>
        <authorList>
            <person name="Shi T."/>
            <person name="Rahmani R.S."/>
            <person name="Gugger P.F."/>
            <person name="Wang M."/>
            <person name="Li H."/>
            <person name="Zhang Y."/>
            <person name="Li Z."/>
            <person name="Wang Q."/>
            <person name="Van de Peer Y."/>
            <person name="Marchal K."/>
            <person name="Chen J."/>
        </authorList>
    </citation>
    <scope>NUCLEOTIDE SEQUENCE [LARGE SCALE GENOMIC DNA]</scope>
    <source>
        <tissue evidence="14">Leaf</tissue>
    </source>
</reference>
<evidence type="ECO:0000256" key="2">
    <source>
        <dbReference type="ARBA" id="ARBA00022448"/>
    </source>
</evidence>
<evidence type="ECO:0000256" key="7">
    <source>
        <dbReference type="ARBA" id="ARBA00023065"/>
    </source>
</evidence>
<dbReference type="EMBL" id="DUZY01000007">
    <property type="protein sequence ID" value="DAD44243.1"/>
    <property type="molecule type" value="Genomic_DNA"/>
</dbReference>
<feature type="transmembrane region" description="Helical" evidence="10">
    <location>
        <begin position="382"/>
        <end position="401"/>
    </location>
</feature>
<evidence type="ECO:0000256" key="1">
    <source>
        <dbReference type="ARBA" id="ARBA00004141"/>
    </source>
</evidence>
<keyword evidence="7" id="KW-0406">Ion transport</keyword>
<dbReference type="GO" id="GO:0015297">
    <property type="term" value="F:antiporter activity"/>
    <property type="evidence" value="ECO:0007669"/>
    <property type="project" value="InterPro"/>
</dbReference>
<dbReference type="InterPro" id="IPR057290">
    <property type="entry name" value="CHX17_C"/>
</dbReference>
<feature type="domain" description="Cation/H+ exchanger transmembrane" evidence="11">
    <location>
        <begin position="58"/>
        <end position="431"/>
    </location>
</feature>
<feature type="domain" description="Cation/H(+) antiporter C-terminal" evidence="13">
    <location>
        <begin position="627"/>
        <end position="768"/>
    </location>
</feature>
<gene>
    <name evidence="14" type="ORF">HUJ06_002473</name>
</gene>
<evidence type="ECO:0000259" key="13">
    <source>
        <dbReference type="Pfam" id="PF23259"/>
    </source>
</evidence>
<evidence type="ECO:0000256" key="4">
    <source>
        <dbReference type="ARBA" id="ARBA00022692"/>
    </source>
</evidence>
<keyword evidence="2" id="KW-0813">Transport</keyword>
<keyword evidence="8 10" id="KW-0472">Membrane</keyword>
<feature type="transmembrane region" description="Helical" evidence="10">
    <location>
        <begin position="236"/>
        <end position="254"/>
    </location>
</feature>
<feature type="domain" description="Cation/H(+) antiporter central" evidence="12">
    <location>
        <begin position="491"/>
        <end position="609"/>
    </location>
</feature>
<dbReference type="InterPro" id="IPR057291">
    <property type="entry name" value="CHX17_2nd"/>
</dbReference>
<dbReference type="InterPro" id="IPR050794">
    <property type="entry name" value="CPA2_transporter"/>
</dbReference>
<name>A0A822ZHZ0_NELNU</name>
<feature type="transmembrane region" description="Helical" evidence="10">
    <location>
        <begin position="43"/>
        <end position="62"/>
    </location>
</feature>
<dbReference type="Proteomes" id="UP000607653">
    <property type="component" value="Unassembled WGS sequence"/>
</dbReference>
<evidence type="ECO:0000313" key="14">
    <source>
        <dbReference type="EMBL" id="DAD44243.1"/>
    </source>
</evidence>
<dbReference type="GO" id="GO:1902600">
    <property type="term" value="P:proton transmembrane transport"/>
    <property type="evidence" value="ECO:0007669"/>
    <property type="project" value="InterPro"/>
</dbReference>
<protein>
    <recommendedName>
        <fullName evidence="16">Cation/H(+) antiporter 15-like</fullName>
    </recommendedName>
</protein>
<comment type="caution">
    <text evidence="14">The sequence shown here is derived from an EMBL/GenBank/DDBJ whole genome shotgun (WGS) entry which is preliminary data.</text>
</comment>
<comment type="subcellular location">
    <subcellularLocation>
        <location evidence="1">Membrane</location>
        <topology evidence="1">Multi-pass membrane protein</topology>
    </subcellularLocation>
</comment>
<feature type="transmembrane region" description="Helical" evidence="10">
    <location>
        <begin position="139"/>
        <end position="161"/>
    </location>
</feature>
<evidence type="ECO:0000259" key="12">
    <source>
        <dbReference type="Pfam" id="PF23256"/>
    </source>
</evidence>
<dbReference type="InterPro" id="IPR038770">
    <property type="entry name" value="Na+/solute_symporter_sf"/>
</dbReference>
<dbReference type="PANTHER" id="PTHR32468:SF26">
    <property type="entry name" value="CATION_H(+) ANTIPORTER 15"/>
    <property type="match status" value="1"/>
</dbReference>
<accession>A0A822ZHZ0</accession>
<keyword evidence="15" id="KW-1185">Reference proteome</keyword>
<evidence type="ECO:0000259" key="11">
    <source>
        <dbReference type="Pfam" id="PF00999"/>
    </source>
</evidence>
<feature type="transmembrane region" description="Helical" evidence="10">
    <location>
        <begin position="206"/>
        <end position="230"/>
    </location>
</feature>
<dbReference type="PANTHER" id="PTHR32468">
    <property type="entry name" value="CATION/H + ANTIPORTER"/>
    <property type="match status" value="1"/>
</dbReference>
<feature type="transmembrane region" description="Helical" evidence="10">
    <location>
        <begin position="413"/>
        <end position="436"/>
    </location>
</feature>
<evidence type="ECO:0000256" key="5">
    <source>
        <dbReference type="ARBA" id="ARBA00022958"/>
    </source>
</evidence>
<feature type="transmembrane region" description="Helical" evidence="10">
    <location>
        <begin position="275"/>
        <end position="308"/>
    </location>
</feature>